<proteinExistence type="predicted"/>
<reference evidence="1 2" key="1">
    <citation type="journal article" date="2019" name="Commun. Biol.">
        <title>The bagworm genome reveals a unique fibroin gene that provides high tensile strength.</title>
        <authorList>
            <person name="Kono N."/>
            <person name="Nakamura H."/>
            <person name="Ohtoshi R."/>
            <person name="Tomita M."/>
            <person name="Numata K."/>
            <person name="Arakawa K."/>
        </authorList>
    </citation>
    <scope>NUCLEOTIDE SEQUENCE [LARGE SCALE GENOMIC DNA]</scope>
</reference>
<dbReference type="Proteomes" id="UP000299102">
    <property type="component" value="Unassembled WGS sequence"/>
</dbReference>
<protein>
    <submittedName>
        <fullName evidence="1">Uncharacterized protein</fullName>
    </submittedName>
</protein>
<sequence>MIGYIPFAPTNQKHSKDEEGMYANLKRQVFNLTHELDDTESTTFAPTADNHLELNDNTASIAQENATTIASRTLSAQATIKATTTKNNLKKMN</sequence>
<dbReference type="AlphaFoldDB" id="A0A4C1SWA8"/>
<accession>A0A4C1SWA8</accession>
<comment type="caution">
    <text evidence="1">The sequence shown here is derived from an EMBL/GenBank/DDBJ whole genome shotgun (WGS) entry which is preliminary data.</text>
</comment>
<dbReference type="EMBL" id="BGZK01004041">
    <property type="protein sequence ID" value="GBP06472.1"/>
    <property type="molecule type" value="Genomic_DNA"/>
</dbReference>
<organism evidence="1 2">
    <name type="scientific">Eumeta variegata</name>
    <name type="common">Bagworm moth</name>
    <name type="synonym">Eumeta japonica</name>
    <dbReference type="NCBI Taxonomy" id="151549"/>
    <lineage>
        <taxon>Eukaryota</taxon>
        <taxon>Metazoa</taxon>
        <taxon>Ecdysozoa</taxon>
        <taxon>Arthropoda</taxon>
        <taxon>Hexapoda</taxon>
        <taxon>Insecta</taxon>
        <taxon>Pterygota</taxon>
        <taxon>Neoptera</taxon>
        <taxon>Endopterygota</taxon>
        <taxon>Lepidoptera</taxon>
        <taxon>Glossata</taxon>
        <taxon>Ditrysia</taxon>
        <taxon>Tineoidea</taxon>
        <taxon>Psychidae</taxon>
        <taxon>Oiketicinae</taxon>
        <taxon>Eumeta</taxon>
    </lineage>
</organism>
<keyword evidence="2" id="KW-1185">Reference proteome</keyword>
<evidence type="ECO:0000313" key="2">
    <source>
        <dbReference type="Proteomes" id="UP000299102"/>
    </source>
</evidence>
<gene>
    <name evidence="1" type="ORF">EVAR_101591_1</name>
</gene>
<evidence type="ECO:0000313" key="1">
    <source>
        <dbReference type="EMBL" id="GBP06472.1"/>
    </source>
</evidence>
<name>A0A4C1SWA8_EUMVA</name>
<dbReference type="OrthoDB" id="6287506at2759"/>